<dbReference type="CDD" id="cd00761">
    <property type="entry name" value="Glyco_tranf_GTA_type"/>
    <property type="match status" value="1"/>
</dbReference>
<feature type="compositionally biased region" description="Acidic residues" evidence="7">
    <location>
        <begin position="87"/>
        <end position="105"/>
    </location>
</feature>
<dbReference type="SUPFAM" id="SSF53756">
    <property type="entry name" value="UDP-Glycosyltransferase/glycogen phosphorylase"/>
    <property type="match status" value="1"/>
</dbReference>
<keyword evidence="4 9" id="KW-0808">Transferase</keyword>
<comment type="subcellular location">
    <subcellularLocation>
        <location evidence="1">Cell membrane</location>
        <topology evidence="1">Peripheral membrane protein</topology>
    </subcellularLocation>
</comment>
<evidence type="ECO:0000256" key="5">
    <source>
        <dbReference type="ARBA" id="ARBA00022944"/>
    </source>
</evidence>
<dbReference type="InterPro" id="IPR051612">
    <property type="entry name" value="Teichoic_Acid_Biosynth"/>
</dbReference>
<dbReference type="Gene3D" id="3.40.50.11820">
    <property type="match status" value="1"/>
</dbReference>
<evidence type="ECO:0000256" key="4">
    <source>
        <dbReference type="ARBA" id="ARBA00022679"/>
    </source>
</evidence>
<accession>A0A543NH33</accession>
<dbReference type="Pfam" id="PF04464">
    <property type="entry name" value="Glyphos_transf"/>
    <property type="match status" value="1"/>
</dbReference>
<dbReference type="PANTHER" id="PTHR37316:SF3">
    <property type="entry name" value="TEICHOIC ACID GLYCEROL-PHOSPHATE TRANSFERASE"/>
    <property type="match status" value="1"/>
</dbReference>
<dbReference type="InterPro" id="IPR043148">
    <property type="entry name" value="TagF_C"/>
</dbReference>
<feature type="compositionally biased region" description="Acidic residues" evidence="7">
    <location>
        <begin position="61"/>
        <end position="79"/>
    </location>
</feature>
<dbReference type="Gene3D" id="3.90.550.10">
    <property type="entry name" value="Spore Coat Polysaccharide Biosynthesis Protein SpsA, Chain A"/>
    <property type="match status" value="1"/>
</dbReference>
<evidence type="ECO:0000256" key="1">
    <source>
        <dbReference type="ARBA" id="ARBA00004202"/>
    </source>
</evidence>
<dbReference type="Gene3D" id="3.40.50.12580">
    <property type="match status" value="1"/>
</dbReference>
<dbReference type="GO" id="GO:0019350">
    <property type="term" value="P:teichoic acid biosynthetic process"/>
    <property type="evidence" value="ECO:0007669"/>
    <property type="project" value="UniProtKB-KW"/>
</dbReference>
<reference evidence="9 10" key="1">
    <citation type="submission" date="2019-06" db="EMBL/GenBank/DDBJ databases">
        <title>Sequencing the genomes of 1000 actinobacteria strains.</title>
        <authorList>
            <person name="Klenk H.-P."/>
        </authorList>
    </citation>
    <scope>NUCLEOTIDE SEQUENCE [LARGE SCALE GENOMIC DNA]</scope>
    <source>
        <strain evidence="9 10">DSM 45015</strain>
    </source>
</reference>
<dbReference type="AlphaFoldDB" id="A0A543NH33"/>
<evidence type="ECO:0000256" key="2">
    <source>
        <dbReference type="ARBA" id="ARBA00010488"/>
    </source>
</evidence>
<keyword evidence="10" id="KW-1185">Reference proteome</keyword>
<keyword evidence="5" id="KW-0777">Teichoic acid biosynthesis</keyword>
<evidence type="ECO:0000256" key="7">
    <source>
        <dbReference type="SAM" id="MobiDB-lite"/>
    </source>
</evidence>
<sequence>MPELSVIVVFDVTEPHLSPCLASLTGQTAASDGDLEVVLAPVRHSPAPEGEHGTVVRAVDGEDGTELADAEVPGGDEEAGTGTAPVEEADPAEGEEPAESGESEAADTLREEGAAAARAFAANPPRGIEATMVGHSSAGRAEARRIGAEAASGEYLMFLDGADRLTSYALAYLLETLKASGADVATGNVYRFNELGTRPSRAHQKPCGRQRTCTNVRSVPSLLGDRLYGNKLWRRSFWENLPRTDVADPDTDLAVVRALFAATAVDVLPAPVHLCRDRERTDDYRDVATLTRRIAAVAELSSALPESDRNVWDHRALCHDVCSVLLRMDDADQQARERFYELVGNQYLGRVDRHVLDRLSPLHRLNYYLVRQRQDARLLELLTFQKSVELKKAPLVRRGVHYYIKYPFFEDKDSGIPREVYRVGPDLKVRQKTENVEWRGGQLVVSGRVGIAHLRARRRWQQQLVAFAVNPATGRRVSVPVRMRRAAEYRLADRPDAARHDYGGFEVTVNPEKLRVSGSWQAAEWQLELVVINRGIVRRRTIANPVSGQPQRPPYQRIAGDVWIRPTWNQDGKLSIDVDPLRARVIECRRENRDGGAGLRIAGELVAPPAAHARELRLTRLPGTAVLHYPLRCTGGRFEASVPVSEVVERAVAEGEGQLSQEQWRVELVTHEGNTVPLILPDALETAVYPADGNQQEVAVQRTSTGHLQLRAGWAHPVLHEARWSGDELELVGSYTAASELELVFAARGREEEHLLTLHRDGGTFRARFSPSRIPTLSGTLPLSAGSYQLWARVRAADGNTSGVRVEISPDSVRELPVSLEKPERSYTFADAGFDTPILRVGSDLFPEERGSFAQRQLRENVYPVLRTQELREEVFFDSFTGRQFSDSPHSIYTALRSRGGSWADYPMSWLVSDGQVSLPDDVRQVRYHGREFYESLARSRYIVTNSRQPAWFDRRSDQVVVQTWHGSMLKRIGFDIENIRGKSRDYHEKLSWETQQWDYLVSPSPWATPILRRAFRFDGEILETGYPRNDIFFSPDRDAIAERTRQRLGLPPDKKVVLYAPTWRDDKYYTRGKHKLDLHLDLYRMYEKLGEDHVLLVRRHPRVVDSVPTVGTNFVYDVSLYPEIMELFLVTDVLVTDYSSMMFDFANTGRPMLFFTYDIESYRDSLRGFYFDFEETAPGPLLKRSDDVIDALLNIGEVSDRYGSAYRRFTDQFCPLDDGNAAARVVDRVFGRG</sequence>
<dbReference type="InterPro" id="IPR007554">
    <property type="entry name" value="Glycerophosphate_synth"/>
</dbReference>
<dbReference type="GO" id="GO:0005886">
    <property type="term" value="C:plasma membrane"/>
    <property type="evidence" value="ECO:0007669"/>
    <property type="project" value="UniProtKB-SubCell"/>
</dbReference>
<evidence type="ECO:0000256" key="3">
    <source>
        <dbReference type="ARBA" id="ARBA00022475"/>
    </source>
</evidence>
<dbReference type="Proteomes" id="UP000317422">
    <property type="component" value="Unassembled WGS sequence"/>
</dbReference>
<keyword evidence="6" id="KW-0472">Membrane</keyword>
<evidence type="ECO:0000256" key="6">
    <source>
        <dbReference type="ARBA" id="ARBA00023136"/>
    </source>
</evidence>
<feature type="region of interest" description="Disordered" evidence="7">
    <location>
        <begin position="59"/>
        <end position="113"/>
    </location>
</feature>
<organism evidence="9 10">
    <name type="scientific">Haloactinospora alba</name>
    <dbReference type="NCBI Taxonomy" id="405555"/>
    <lineage>
        <taxon>Bacteria</taxon>
        <taxon>Bacillati</taxon>
        <taxon>Actinomycetota</taxon>
        <taxon>Actinomycetes</taxon>
        <taxon>Streptosporangiales</taxon>
        <taxon>Nocardiopsidaceae</taxon>
        <taxon>Haloactinospora</taxon>
    </lineage>
</organism>
<dbReference type="PANTHER" id="PTHR37316">
    <property type="entry name" value="TEICHOIC ACID GLYCEROL-PHOSPHATE PRIMASE"/>
    <property type="match status" value="1"/>
</dbReference>
<feature type="domain" description="Glycosyltransferase 2-like" evidence="8">
    <location>
        <begin position="139"/>
        <end position="206"/>
    </location>
</feature>
<name>A0A543NH33_9ACTN</name>
<gene>
    <name evidence="9" type="ORF">FHX37_0983</name>
</gene>
<dbReference type="EMBL" id="VFQC01000001">
    <property type="protein sequence ID" value="TQN31094.1"/>
    <property type="molecule type" value="Genomic_DNA"/>
</dbReference>
<proteinExistence type="inferred from homology"/>
<dbReference type="SUPFAM" id="SSF53448">
    <property type="entry name" value="Nucleotide-diphospho-sugar transferases"/>
    <property type="match status" value="1"/>
</dbReference>
<protein>
    <submittedName>
        <fullName evidence="9">CDP-glycerol:poly(Glycerophosphate) glycerophosphotransferase</fullName>
    </submittedName>
</protein>
<dbReference type="GO" id="GO:0047355">
    <property type="term" value="F:CDP-glycerol glycerophosphotransferase activity"/>
    <property type="evidence" value="ECO:0007669"/>
    <property type="project" value="InterPro"/>
</dbReference>
<keyword evidence="3" id="KW-1003">Cell membrane</keyword>
<dbReference type="InterPro" id="IPR043149">
    <property type="entry name" value="TagF_N"/>
</dbReference>
<comment type="caution">
    <text evidence="9">The sequence shown here is derived from an EMBL/GenBank/DDBJ whole genome shotgun (WGS) entry which is preliminary data.</text>
</comment>
<dbReference type="OrthoDB" id="3183633at2"/>
<dbReference type="InterPro" id="IPR029044">
    <property type="entry name" value="Nucleotide-diphossugar_trans"/>
</dbReference>
<dbReference type="InterPro" id="IPR001173">
    <property type="entry name" value="Glyco_trans_2-like"/>
</dbReference>
<evidence type="ECO:0000313" key="10">
    <source>
        <dbReference type="Proteomes" id="UP000317422"/>
    </source>
</evidence>
<evidence type="ECO:0000259" key="8">
    <source>
        <dbReference type="Pfam" id="PF00535"/>
    </source>
</evidence>
<dbReference type="RefSeq" id="WP_141922357.1">
    <property type="nucleotide sequence ID" value="NZ_VFQC01000001.1"/>
</dbReference>
<evidence type="ECO:0000313" key="9">
    <source>
        <dbReference type="EMBL" id="TQN31094.1"/>
    </source>
</evidence>
<comment type="similarity">
    <text evidence="2">Belongs to the CDP-glycerol glycerophosphotransferase family.</text>
</comment>
<dbReference type="Pfam" id="PF00535">
    <property type="entry name" value="Glycos_transf_2"/>
    <property type="match status" value="1"/>
</dbReference>